<evidence type="ECO:0000256" key="1">
    <source>
        <dbReference type="SAM" id="MobiDB-lite"/>
    </source>
</evidence>
<feature type="region of interest" description="Disordered" evidence="1">
    <location>
        <begin position="172"/>
        <end position="197"/>
    </location>
</feature>
<evidence type="ECO:0000259" key="2">
    <source>
        <dbReference type="Pfam" id="PF25122"/>
    </source>
</evidence>
<accession>A0A328D0V6</accession>
<feature type="region of interest" description="Disordered" evidence="1">
    <location>
        <begin position="483"/>
        <end position="519"/>
    </location>
</feature>
<keyword evidence="4" id="KW-1185">Reference proteome</keyword>
<dbReference type="PANTHER" id="PTHR36308:SF1">
    <property type="entry name" value="DENTIN SIALOPHOSPHOPROTEIN-RELATED"/>
    <property type="match status" value="1"/>
</dbReference>
<sequence>MSHDALTDLIRQVQILTRTESGLPDYDPKDPSIPPLPSVSDAIANFDPSPPYLRCKRCRGRLLRGLQSLICIYCGQKQHQNDDPSAPDPISFNSTLSCRWLLQSLRLDGSEKVGTPSEKGGKPGFNRGHSTSRNNISLSELLDIKIGLFNKQEKPEKNQELQGSSLLNNGGVDLDSFFPRQRGDNTSGDTTHPPKNEEAKTVGILDHNLFQNVQPLQQEAVPSQTHESGEFSGWEADFRSADSKTFDPVSDSTVNSGSQVGSFQSADAFVVGSAIDLSDHMDSIFGNGKDLYGIKEGSESETLHRTSDWSSDDLWNTATTEVFQPEKPFDSKIEVNDFQQNGLNTSPTKADWVQDDQWPTSFSSAANIDEDSFDEWNDFTSSSNVKTPQEKEIIQKDNHAEVPLDNLVSDNANELSYGLTNVDGSMFDDWNDFMASTLISKNDGVVDGLGNTLESNMVSSSNEFGDMDFGSFWHAEHFLSSHHKESASESGTRGPEQNHFPGSSSSLDDNGTGKGLLDGGGVALRNNTISNQSGGNEDIVESLLSQMHDLSFMLETNLSIPPKSDSNPPH</sequence>
<reference evidence="3 4" key="1">
    <citation type="submission" date="2018-06" db="EMBL/GenBank/DDBJ databases">
        <title>The Genome of Cuscuta australis (Dodder) Provides Insight into the Evolution of Plant Parasitism.</title>
        <authorList>
            <person name="Liu H."/>
        </authorList>
    </citation>
    <scope>NUCLEOTIDE SEQUENCE [LARGE SCALE GENOMIC DNA]</scope>
    <source>
        <strain evidence="4">cv. Yunnan</strain>
        <tissue evidence="3">Vines</tissue>
    </source>
</reference>
<evidence type="ECO:0000313" key="4">
    <source>
        <dbReference type="Proteomes" id="UP000249390"/>
    </source>
</evidence>
<feature type="domain" description="DUF7815" evidence="2">
    <location>
        <begin position="51"/>
        <end position="76"/>
    </location>
</feature>
<gene>
    <name evidence="3" type="ORF">DM860_002910</name>
</gene>
<protein>
    <recommendedName>
        <fullName evidence="2">DUF7815 domain-containing protein</fullName>
    </recommendedName>
</protein>
<comment type="caution">
    <text evidence="3">The sequence shown here is derived from an EMBL/GenBank/DDBJ whole genome shotgun (WGS) entry which is preliminary data.</text>
</comment>
<dbReference type="EMBL" id="NQVE01000200">
    <property type="protein sequence ID" value="RAL39377.1"/>
    <property type="molecule type" value="Genomic_DNA"/>
</dbReference>
<name>A0A328D0V6_9ASTE</name>
<dbReference type="InterPro" id="IPR056717">
    <property type="entry name" value="DUF7815"/>
</dbReference>
<feature type="region of interest" description="Disordered" evidence="1">
    <location>
        <begin position="109"/>
        <end position="133"/>
    </location>
</feature>
<evidence type="ECO:0000313" key="3">
    <source>
        <dbReference type="EMBL" id="RAL39377.1"/>
    </source>
</evidence>
<dbReference type="PANTHER" id="PTHR36308">
    <property type="entry name" value="DENTIN SIALOPHOSPHOPROTEIN-RELATED"/>
    <property type="match status" value="1"/>
</dbReference>
<organism evidence="3 4">
    <name type="scientific">Cuscuta australis</name>
    <dbReference type="NCBI Taxonomy" id="267555"/>
    <lineage>
        <taxon>Eukaryota</taxon>
        <taxon>Viridiplantae</taxon>
        <taxon>Streptophyta</taxon>
        <taxon>Embryophyta</taxon>
        <taxon>Tracheophyta</taxon>
        <taxon>Spermatophyta</taxon>
        <taxon>Magnoliopsida</taxon>
        <taxon>eudicotyledons</taxon>
        <taxon>Gunneridae</taxon>
        <taxon>Pentapetalae</taxon>
        <taxon>asterids</taxon>
        <taxon>lamiids</taxon>
        <taxon>Solanales</taxon>
        <taxon>Convolvulaceae</taxon>
        <taxon>Cuscuteae</taxon>
        <taxon>Cuscuta</taxon>
        <taxon>Cuscuta subgen. Grammica</taxon>
        <taxon>Cuscuta sect. Cleistogrammica</taxon>
    </lineage>
</organism>
<dbReference type="AlphaFoldDB" id="A0A328D0V6"/>
<proteinExistence type="predicted"/>
<dbReference type="Proteomes" id="UP000249390">
    <property type="component" value="Unassembled WGS sequence"/>
</dbReference>
<dbReference type="Pfam" id="PF25122">
    <property type="entry name" value="DUF7815"/>
    <property type="match status" value="1"/>
</dbReference>